<dbReference type="GO" id="GO:2000032">
    <property type="term" value="P:regulation of secondary shoot formation"/>
    <property type="evidence" value="ECO:0007669"/>
    <property type="project" value="TreeGrafter"/>
</dbReference>
<feature type="domain" description="R" evidence="9">
    <location>
        <begin position="225"/>
        <end position="242"/>
    </location>
</feature>
<accession>A0AAD7QC93</accession>
<evidence type="ECO:0000259" key="9">
    <source>
        <dbReference type="PROSITE" id="PS51370"/>
    </source>
</evidence>
<comment type="caution">
    <text evidence="10">The sequence shown here is derived from an EMBL/GenBank/DDBJ whole genome shotgun (WGS) entry which is preliminary data.</text>
</comment>
<feature type="region of interest" description="Disordered" evidence="7">
    <location>
        <begin position="83"/>
        <end position="115"/>
    </location>
</feature>
<dbReference type="KEGG" id="qsa:O6P43_002300"/>
<evidence type="ECO:0000256" key="6">
    <source>
        <dbReference type="ARBA" id="ARBA00023242"/>
    </source>
</evidence>
<keyword evidence="2" id="KW-0217">Developmental protein</keyword>
<comment type="subcellular location">
    <subcellularLocation>
        <location evidence="1">Nucleus</location>
    </subcellularLocation>
</comment>
<keyword evidence="4" id="KW-0238">DNA-binding</keyword>
<dbReference type="InterPro" id="IPR017887">
    <property type="entry name" value="TF_TCP_subgr"/>
</dbReference>
<dbReference type="AlphaFoldDB" id="A0AAD7QC93"/>
<dbReference type="Pfam" id="PF03634">
    <property type="entry name" value="TCP"/>
    <property type="match status" value="1"/>
</dbReference>
<dbReference type="PANTHER" id="PTHR31072:SF226">
    <property type="entry name" value="TRANSCRIPTION FACTOR TCP18"/>
    <property type="match status" value="1"/>
</dbReference>
<feature type="compositionally biased region" description="Basic residues" evidence="7">
    <location>
        <begin position="87"/>
        <end position="104"/>
    </location>
</feature>
<dbReference type="PANTHER" id="PTHR31072">
    <property type="entry name" value="TRANSCRIPTION FACTOR TCP4-RELATED"/>
    <property type="match status" value="1"/>
</dbReference>
<dbReference type="GO" id="GO:0043565">
    <property type="term" value="F:sequence-specific DNA binding"/>
    <property type="evidence" value="ECO:0007669"/>
    <property type="project" value="TreeGrafter"/>
</dbReference>
<keyword evidence="11" id="KW-1185">Reference proteome</keyword>
<proteinExistence type="predicted"/>
<evidence type="ECO:0000256" key="7">
    <source>
        <dbReference type="SAM" id="MobiDB-lite"/>
    </source>
</evidence>
<evidence type="ECO:0000256" key="3">
    <source>
        <dbReference type="ARBA" id="ARBA00023015"/>
    </source>
</evidence>
<dbReference type="Proteomes" id="UP001163823">
    <property type="component" value="Chromosome 2"/>
</dbReference>
<dbReference type="GO" id="GO:0003700">
    <property type="term" value="F:DNA-binding transcription factor activity"/>
    <property type="evidence" value="ECO:0007669"/>
    <property type="project" value="InterPro"/>
</dbReference>
<evidence type="ECO:0000256" key="4">
    <source>
        <dbReference type="ARBA" id="ARBA00023125"/>
    </source>
</evidence>
<evidence type="ECO:0000256" key="2">
    <source>
        <dbReference type="ARBA" id="ARBA00022473"/>
    </source>
</evidence>
<keyword evidence="3" id="KW-0805">Transcription regulation</keyword>
<evidence type="ECO:0000313" key="10">
    <source>
        <dbReference type="EMBL" id="KAJ7978829.1"/>
    </source>
</evidence>
<reference evidence="10" key="1">
    <citation type="journal article" date="2023" name="Science">
        <title>Elucidation of the pathway for biosynthesis of saponin adjuvants from the soapbark tree.</title>
        <authorList>
            <person name="Reed J."/>
            <person name="Orme A."/>
            <person name="El-Demerdash A."/>
            <person name="Owen C."/>
            <person name="Martin L.B.B."/>
            <person name="Misra R.C."/>
            <person name="Kikuchi S."/>
            <person name="Rejzek M."/>
            <person name="Martin A.C."/>
            <person name="Harkess A."/>
            <person name="Leebens-Mack J."/>
            <person name="Louveau T."/>
            <person name="Stephenson M.J."/>
            <person name="Osbourn A."/>
        </authorList>
    </citation>
    <scope>NUCLEOTIDE SEQUENCE</scope>
    <source>
        <strain evidence="10">S10</strain>
    </source>
</reference>
<dbReference type="PROSITE" id="PS51370">
    <property type="entry name" value="R"/>
    <property type="match status" value="1"/>
</dbReference>
<evidence type="ECO:0000256" key="1">
    <source>
        <dbReference type="ARBA" id="ARBA00004123"/>
    </source>
</evidence>
<dbReference type="InterPro" id="IPR017888">
    <property type="entry name" value="CYC/TB1_R_domain"/>
</dbReference>
<feature type="compositionally biased region" description="Basic and acidic residues" evidence="7">
    <location>
        <begin position="197"/>
        <end position="243"/>
    </location>
</feature>
<dbReference type="InterPro" id="IPR005333">
    <property type="entry name" value="Transcription_factor_TCP"/>
</dbReference>
<sequence>MYPSNKSNNGKDPISYSESETIFSGKTFLNDFTFPNAKQDQNLPSPPPLSFLHFPSPFGDDEIFLQQLHDQRHLADVLDKDNDNMTTHKKLPRKRCSGRDRHSKINTAKGPRDRRMRMSLEVARKFFGLQDMLGFDKGSKTLDWLLNQAKDEIEKLAMGMKYNLKGESNDGFKSPSSTSECEVVSSSVDVAVSGPNRQRELGPESLTKDRRSRESAKSESHHSAKDSREKARARARERTKERVGSSSIGMLVDGSRQYNEATNHQLASESPVEMGEESGITQNQNMNISLNLQADAGEGSSNGNENLGILNDMANDDSLVMIMSNNWSPSSIFNSLHNFGILQETFTPLENHGRPNYKKHIQW</sequence>
<feature type="domain" description="TCP" evidence="8">
    <location>
        <begin position="98"/>
        <end position="156"/>
    </location>
</feature>
<keyword evidence="5" id="KW-0804">Transcription</keyword>
<evidence type="ECO:0000313" key="11">
    <source>
        <dbReference type="Proteomes" id="UP001163823"/>
    </source>
</evidence>
<gene>
    <name evidence="10" type="ORF">O6P43_002300</name>
</gene>
<dbReference type="EMBL" id="JARAOO010000002">
    <property type="protein sequence ID" value="KAJ7978829.1"/>
    <property type="molecule type" value="Genomic_DNA"/>
</dbReference>
<dbReference type="GO" id="GO:0005634">
    <property type="term" value="C:nucleus"/>
    <property type="evidence" value="ECO:0007669"/>
    <property type="project" value="UniProtKB-SubCell"/>
</dbReference>
<dbReference type="PROSITE" id="PS51369">
    <property type="entry name" value="TCP"/>
    <property type="match status" value="1"/>
</dbReference>
<evidence type="ECO:0000256" key="5">
    <source>
        <dbReference type="ARBA" id="ARBA00023163"/>
    </source>
</evidence>
<name>A0AAD7QC93_QUISA</name>
<organism evidence="10 11">
    <name type="scientific">Quillaja saponaria</name>
    <name type="common">Soap bark tree</name>
    <dbReference type="NCBI Taxonomy" id="32244"/>
    <lineage>
        <taxon>Eukaryota</taxon>
        <taxon>Viridiplantae</taxon>
        <taxon>Streptophyta</taxon>
        <taxon>Embryophyta</taxon>
        <taxon>Tracheophyta</taxon>
        <taxon>Spermatophyta</taxon>
        <taxon>Magnoliopsida</taxon>
        <taxon>eudicotyledons</taxon>
        <taxon>Gunneridae</taxon>
        <taxon>Pentapetalae</taxon>
        <taxon>rosids</taxon>
        <taxon>fabids</taxon>
        <taxon>Fabales</taxon>
        <taxon>Quillajaceae</taxon>
        <taxon>Quillaja</taxon>
    </lineage>
</organism>
<evidence type="ECO:0000259" key="8">
    <source>
        <dbReference type="PROSITE" id="PS51369"/>
    </source>
</evidence>
<keyword evidence="6" id="KW-0539">Nucleus</keyword>
<feature type="compositionally biased region" description="Low complexity" evidence="7">
    <location>
        <begin position="174"/>
        <end position="193"/>
    </location>
</feature>
<feature type="region of interest" description="Disordered" evidence="7">
    <location>
        <begin position="167"/>
        <end position="253"/>
    </location>
</feature>
<protein>
    <submittedName>
        <fullName evidence="10">Transcription factor CYCLOIDEA like</fullName>
    </submittedName>
</protein>